<dbReference type="PROSITE" id="PS51257">
    <property type="entry name" value="PROKAR_LIPOPROTEIN"/>
    <property type="match status" value="1"/>
</dbReference>
<keyword evidence="3" id="KW-1185">Reference proteome</keyword>
<feature type="compositionally biased region" description="Basic residues" evidence="1">
    <location>
        <begin position="41"/>
        <end position="53"/>
    </location>
</feature>
<name>M2PC76_CERS8</name>
<feature type="region of interest" description="Disordered" evidence="1">
    <location>
        <begin position="1"/>
        <end position="111"/>
    </location>
</feature>
<proteinExistence type="predicted"/>
<gene>
    <name evidence="2" type="ORF">CERSUDRAFT_87169</name>
</gene>
<sequence>MQQRGCAQCGSTSMLACGPRSRDRWSRNGGTANSLPMPSSRKARGGGARRSRRQWLECARRRHSRVESSQAESGQDDACRRAMLEPGDEGAERDEQPAQTASAQSAGRGEIGTNVRGVVVVASDRDELIWGGMVDVGAWTLGPAQRGTGSPQR</sequence>
<dbReference type="EMBL" id="KB445806">
    <property type="protein sequence ID" value="EMD33284.1"/>
    <property type="molecule type" value="Genomic_DNA"/>
</dbReference>
<feature type="compositionally biased region" description="Polar residues" evidence="1">
    <location>
        <begin position="28"/>
        <end position="37"/>
    </location>
</feature>
<reference evidence="2 3" key="1">
    <citation type="journal article" date="2012" name="Proc. Natl. Acad. Sci. U.S.A.">
        <title>Comparative genomics of Ceriporiopsis subvermispora and Phanerochaete chrysosporium provide insight into selective ligninolysis.</title>
        <authorList>
            <person name="Fernandez-Fueyo E."/>
            <person name="Ruiz-Duenas F.J."/>
            <person name="Ferreira P."/>
            <person name="Floudas D."/>
            <person name="Hibbett D.S."/>
            <person name="Canessa P."/>
            <person name="Larrondo L.F."/>
            <person name="James T.Y."/>
            <person name="Seelenfreund D."/>
            <person name="Lobos S."/>
            <person name="Polanco R."/>
            <person name="Tello M."/>
            <person name="Honda Y."/>
            <person name="Watanabe T."/>
            <person name="Watanabe T."/>
            <person name="Ryu J.S."/>
            <person name="Kubicek C.P."/>
            <person name="Schmoll M."/>
            <person name="Gaskell J."/>
            <person name="Hammel K.E."/>
            <person name="St John F.J."/>
            <person name="Vanden Wymelenberg A."/>
            <person name="Sabat G."/>
            <person name="Splinter BonDurant S."/>
            <person name="Syed K."/>
            <person name="Yadav J.S."/>
            <person name="Doddapaneni H."/>
            <person name="Subramanian V."/>
            <person name="Lavin J.L."/>
            <person name="Oguiza J.A."/>
            <person name="Perez G."/>
            <person name="Pisabarro A.G."/>
            <person name="Ramirez L."/>
            <person name="Santoyo F."/>
            <person name="Master E."/>
            <person name="Coutinho P.M."/>
            <person name="Henrissat B."/>
            <person name="Lombard V."/>
            <person name="Magnuson J.K."/>
            <person name="Kuees U."/>
            <person name="Hori C."/>
            <person name="Igarashi K."/>
            <person name="Samejima M."/>
            <person name="Held B.W."/>
            <person name="Barry K.W."/>
            <person name="LaButti K.M."/>
            <person name="Lapidus A."/>
            <person name="Lindquist E.A."/>
            <person name="Lucas S.M."/>
            <person name="Riley R."/>
            <person name="Salamov A.A."/>
            <person name="Hoffmeister D."/>
            <person name="Schwenk D."/>
            <person name="Hadar Y."/>
            <person name="Yarden O."/>
            <person name="de Vries R.P."/>
            <person name="Wiebenga A."/>
            <person name="Stenlid J."/>
            <person name="Eastwood D."/>
            <person name="Grigoriev I.V."/>
            <person name="Berka R.M."/>
            <person name="Blanchette R.A."/>
            <person name="Kersten P."/>
            <person name="Martinez A.T."/>
            <person name="Vicuna R."/>
            <person name="Cullen D."/>
        </authorList>
    </citation>
    <scope>NUCLEOTIDE SEQUENCE [LARGE SCALE GENOMIC DNA]</scope>
    <source>
        <strain evidence="2 3">B</strain>
    </source>
</reference>
<organism evidence="2 3">
    <name type="scientific">Ceriporiopsis subvermispora (strain B)</name>
    <name type="common">White-rot fungus</name>
    <name type="synonym">Gelatoporia subvermispora</name>
    <dbReference type="NCBI Taxonomy" id="914234"/>
    <lineage>
        <taxon>Eukaryota</taxon>
        <taxon>Fungi</taxon>
        <taxon>Dikarya</taxon>
        <taxon>Basidiomycota</taxon>
        <taxon>Agaricomycotina</taxon>
        <taxon>Agaricomycetes</taxon>
        <taxon>Polyporales</taxon>
        <taxon>Gelatoporiaceae</taxon>
        <taxon>Gelatoporia</taxon>
    </lineage>
</organism>
<feature type="compositionally biased region" description="Polar residues" evidence="1">
    <location>
        <begin position="1"/>
        <end position="14"/>
    </location>
</feature>
<evidence type="ECO:0000313" key="3">
    <source>
        <dbReference type="Proteomes" id="UP000016930"/>
    </source>
</evidence>
<accession>M2PC76</accession>
<protein>
    <submittedName>
        <fullName evidence="2">Uncharacterized protein</fullName>
    </submittedName>
</protein>
<dbReference type="HOGENOM" id="CLU_1713027_0_0_1"/>
<evidence type="ECO:0000313" key="2">
    <source>
        <dbReference type="EMBL" id="EMD33284.1"/>
    </source>
</evidence>
<dbReference type="Proteomes" id="UP000016930">
    <property type="component" value="Unassembled WGS sequence"/>
</dbReference>
<evidence type="ECO:0000256" key="1">
    <source>
        <dbReference type="SAM" id="MobiDB-lite"/>
    </source>
</evidence>
<dbReference type="AlphaFoldDB" id="M2PC76"/>